<gene>
    <name evidence="1" type="ORF">EZS28_011855</name>
</gene>
<dbReference type="AlphaFoldDB" id="A0A5J4WD44"/>
<dbReference type="EMBL" id="SNRW01002484">
    <property type="protein sequence ID" value="KAA6392616.1"/>
    <property type="molecule type" value="Genomic_DNA"/>
</dbReference>
<comment type="caution">
    <text evidence="1">The sequence shown here is derived from an EMBL/GenBank/DDBJ whole genome shotgun (WGS) entry which is preliminary data.</text>
</comment>
<name>A0A5J4WD44_9EUKA</name>
<sequence length="197" mass="21926">MGPHLWRTRKAALPNLDVNLKLKNKKASSILKGNIVFNDCRASDGLQMMGKSNQQMIVIRKICLEQQRNQDIAKPGTLASYLTSKVLKNEKTQQNEILLALALLEAHSTLRGTELASITRKEVTVGTDCVKIIVSKRKAKNGGRQIILRPRLDKTICPYAALSKQIEMFNNRFSNQNSVSLNKIILQSSDQGVSALL</sequence>
<reference evidence="1 2" key="1">
    <citation type="submission" date="2019-03" db="EMBL/GenBank/DDBJ databases">
        <title>Single cell metagenomics reveals metabolic interactions within the superorganism composed of flagellate Streblomastix strix and complex community of Bacteroidetes bacteria on its surface.</title>
        <authorList>
            <person name="Treitli S.C."/>
            <person name="Kolisko M."/>
            <person name="Husnik F."/>
            <person name="Keeling P."/>
            <person name="Hampl V."/>
        </authorList>
    </citation>
    <scope>NUCLEOTIDE SEQUENCE [LARGE SCALE GENOMIC DNA]</scope>
    <source>
        <strain evidence="1">ST1C</strain>
    </source>
</reference>
<accession>A0A5J4WD44</accession>
<dbReference type="Proteomes" id="UP000324800">
    <property type="component" value="Unassembled WGS sequence"/>
</dbReference>
<protein>
    <submittedName>
        <fullName evidence="1">Uncharacterized protein</fullName>
    </submittedName>
</protein>
<evidence type="ECO:0000313" key="1">
    <source>
        <dbReference type="EMBL" id="KAA6392616.1"/>
    </source>
</evidence>
<evidence type="ECO:0000313" key="2">
    <source>
        <dbReference type="Proteomes" id="UP000324800"/>
    </source>
</evidence>
<proteinExistence type="predicted"/>
<organism evidence="1 2">
    <name type="scientific">Streblomastix strix</name>
    <dbReference type="NCBI Taxonomy" id="222440"/>
    <lineage>
        <taxon>Eukaryota</taxon>
        <taxon>Metamonada</taxon>
        <taxon>Preaxostyla</taxon>
        <taxon>Oxymonadida</taxon>
        <taxon>Streblomastigidae</taxon>
        <taxon>Streblomastix</taxon>
    </lineage>
</organism>